<evidence type="ECO:0000256" key="1">
    <source>
        <dbReference type="ARBA" id="ARBA00008372"/>
    </source>
</evidence>
<dbReference type="Proteomes" id="UP000070544">
    <property type="component" value="Unassembled WGS sequence"/>
</dbReference>
<dbReference type="PANTHER" id="PTHR15092">
    <property type="entry name" value="POLY A -SPECIFIC RIBONUCLEASE/TARGET OF EGR1, MEMBER 1"/>
    <property type="match status" value="1"/>
</dbReference>
<feature type="compositionally biased region" description="Polar residues" evidence="2">
    <location>
        <begin position="165"/>
        <end position="174"/>
    </location>
</feature>
<feature type="region of interest" description="Disordered" evidence="2">
    <location>
        <begin position="148"/>
        <end position="206"/>
    </location>
</feature>
<dbReference type="InterPro" id="IPR012337">
    <property type="entry name" value="RNaseH-like_sf"/>
</dbReference>
<gene>
    <name evidence="3" type="ORF">M427DRAFT_71610</name>
</gene>
<evidence type="ECO:0008006" key="5">
    <source>
        <dbReference type="Google" id="ProtNLM"/>
    </source>
</evidence>
<evidence type="ECO:0000256" key="2">
    <source>
        <dbReference type="SAM" id="MobiDB-lite"/>
    </source>
</evidence>
<dbReference type="Gene3D" id="3.30.420.10">
    <property type="entry name" value="Ribonuclease H-like superfamily/Ribonuclease H"/>
    <property type="match status" value="1"/>
</dbReference>
<dbReference type="STRING" id="1344416.A0A139A883"/>
<dbReference type="InterPro" id="IPR036397">
    <property type="entry name" value="RNaseH_sf"/>
</dbReference>
<reference evidence="3 4" key="1">
    <citation type="journal article" date="2015" name="Genome Biol. Evol.">
        <title>Phylogenomic analyses indicate that early fungi evolved digesting cell walls of algal ancestors of land plants.</title>
        <authorList>
            <person name="Chang Y."/>
            <person name="Wang S."/>
            <person name="Sekimoto S."/>
            <person name="Aerts A.L."/>
            <person name="Choi C."/>
            <person name="Clum A."/>
            <person name="LaButti K.M."/>
            <person name="Lindquist E.A."/>
            <person name="Yee Ngan C."/>
            <person name="Ohm R.A."/>
            <person name="Salamov A.A."/>
            <person name="Grigoriev I.V."/>
            <person name="Spatafora J.W."/>
            <person name="Berbee M.L."/>
        </authorList>
    </citation>
    <scope>NUCLEOTIDE SEQUENCE [LARGE SCALE GENOMIC DNA]</scope>
    <source>
        <strain evidence="3 4">JEL478</strain>
    </source>
</reference>
<name>A0A139A883_GONPJ</name>
<dbReference type="OrthoDB" id="1432093at2759"/>
<feature type="compositionally biased region" description="Low complexity" evidence="2">
    <location>
        <begin position="175"/>
        <end position="192"/>
    </location>
</feature>
<accession>A0A139A883</accession>
<dbReference type="PANTHER" id="PTHR15092:SF22">
    <property type="entry name" value="POLY(A)-SPECIFIC RIBONUCLEASE PNLDC1"/>
    <property type="match status" value="1"/>
</dbReference>
<dbReference type="Pfam" id="PF04857">
    <property type="entry name" value="CAF1"/>
    <property type="match status" value="1"/>
</dbReference>
<dbReference type="InterPro" id="IPR051181">
    <property type="entry name" value="CAF1_poly(A)_ribonucleases"/>
</dbReference>
<evidence type="ECO:0000313" key="4">
    <source>
        <dbReference type="Proteomes" id="UP000070544"/>
    </source>
</evidence>
<organism evidence="3 4">
    <name type="scientific">Gonapodya prolifera (strain JEL478)</name>
    <name type="common">Monoblepharis prolifera</name>
    <dbReference type="NCBI Taxonomy" id="1344416"/>
    <lineage>
        <taxon>Eukaryota</taxon>
        <taxon>Fungi</taxon>
        <taxon>Fungi incertae sedis</taxon>
        <taxon>Chytridiomycota</taxon>
        <taxon>Chytridiomycota incertae sedis</taxon>
        <taxon>Monoblepharidomycetes</taxon>
        <taxon>Monoblepharidales</taxon>
        <taxon>Gonapodyaceae</taxon>
        <taxon>Gonapodya</taxon>
    </lineage>
</organism>
<dbReference type="AlphaFoldDB" id="A0A139A883"/>
<comment type="similarity">
    <text evidence="1">Belongs to the CAF1 family.</text>
</comment>
<dbReference type="GO" id="GO:0000175">
    <property type="term" value="F:3'-5'-RNA exonuclease activity"/>
    <property type="evidence" value="ECO:0007669"/>
    <property type="project" value="TreeGrafter"/>
</dbReference>
<dbReference type="GO" id="GO:0003723">
    <property type="term" value="F:RNA binding"/>
    <property type="evidence" value="ECO:0007669"/>
    <property type="project" value="TreeGrafter"/>
</dbReference>
<dbReference type="SUPFAM" id="SSF53098">
    <property type="entry name" value="Ribonuclease H-like"/>
    <property type="match status" value="1"/>
</dbReference>
<dbReference type="InterPro" id="IPR006941">
    <property type="entry name" value="RNase_CAF1"/>
</dbReference>
<dbReference type="EMBL" id="KQ965782">
    <property type="protein sequence ID" value="KXS13016.1"/>
    <property type="molecule type" value="Genomic_DNA"/>
</dbReference>
<protein>
    <recommendedName>
        <fullName evidence="5">CAF1-domain-containing protein</fullName>
    </recommendedName>
</protein>
<proteinExistence type="inferred from homology"/>
<evidence type="ECO:0000313" key="3">
    <source>
        <dbReference type="EMBL" id="KXS13016.1"/>
    </source>
</evidence>
<keyword evidence="4" id="KW-1185">Reference proteome</keyword>
<sequence length="239" mass="26371">MEVTNDNFEVVFPQIEKAMLEADVVVFDTELSGLADKKENAIDYWDSVRDRVEKCRKSSRSFALLQRYAARPFSIYVFRSTAASRSYHPDRNLLFQASSYSFLSLHKFDFNKWISKGVPYLSLDEDVTARRKWWKDKGLDLNDLVEDAGSAQSQSPPNANGGEPPSSNEASGSQATGSESASSPGPADAAATQTQSHGPDLVPKGKDIPFLNAAIARVSRWSDIPTCSNDHCKLESITV</sequence>